<evidence type="ECO:0000259" key="2">
    <source>
        <dbReference type="Pfam" id="PF14392"/>
    </source>
</evidence>
<dbReference type="InterPro" id="IPR040256">
    <property type="entry name" value="At4g02000-like"/>
</dbReference>
<evidence type="ECO:0000313" key="3">
    <source>
        <dbReference type="EMBL" id="GMI83917.1"/>
    </source>
</evidence>
<reference evidence="3" key="1">
    <citation type="submission" date="2023-05" db="EMBL/GenBank/DDBJ databases">
        <title>Genome and transcriptome analyses reveal genes involved in the formation of fine ridges on petal epidermal cells in Hibiscus trionum.</title>
        <authorList>
            <person name="Koshimizu S."/>
            <person name="Masuda S."/>
            <person name="Ishii T."/>
            <person name="Shirasu K."/>
            <person name="Hoshino A."/>
            <person name="Arita M."/>
        </authorList>
    </citation>
    <scope>NUCLEOTIDE SEQUENCE</scope>
    <source>
        <strain evidence="3">Hamamatsu line</strain>
    </source>
</reference>
<dbReference type="Pfam" id="PF14392">
    <property type="entry name" value="zf-CCHC_4"/>
    <property type="match status" value="1"/>
</dbReference>
<dbReference type="Proteomes" id="UP001165190">
    <property type="component" value="Unassembled WGS sequence"/>
</dbReference>
<evidence type="ECO:0008006" key="5">
    <source>
        <dbReference type="Google" id="ProtNLM"/>
    </source>
</evidence>
<feature type="domain" description="Zinc knuckle CX2CX4HX4C" evidence="2">
    <location>
        <begin position="200"/>
        <end position="222"/>
    </location>
</feature>
<organism evidence="3 4">
    <name type="scientific">Hibiscus trionum</name>
    <name type="common">Flower of an hour</name>
    <dbReference type="NCBI Taxonomy" id="183268"/>
    <lineage>
        <taxon>Eukaryota</taxon>
        <taxon>Viridiplantae</taxon>
        <taxon>Streptophyta</taxon>
        <taxon>Embryophyta</taxon>
        <taxon>Tracheophyta</taxon>
        <taxon>Spermatophyta</taxon>
        <taxon>Magnoliopsida</taxon>
        <taxon>eudicotyledons</taxon>
        <taxon>Gunneridae</taxon>
        <taxon>Pentapetalae</taxon>
        <taxon>rosids</taxon>
        <taxon>malvids</taxon>
        <taxon>Malvales</taxon>
        <taxon>Malvaceae</taxon>
        <taxon>Malvoideae</taxon>
        <taxon>Hibiscus</taxon>
    </lineage>
</organism>
<dbReference type="PANTHER" id="PTHR31286:SF178">
    <property type="entry name" value="DUF4283 DOMAIN-CONTAINING PROTEIN"/>
    <property type="match status" value="1"/>
</dbReference>
<gene>
    <name evidence="3" type="ORF">HRI_002061000</name>
</gene>
<evidence type="ECO:0000259" key="1">
    <source>
        <dbReference type="Pfam" id="PF14111"/>
    </source>
</evidence>
<dbReference type="InterPro" id="IPR025558">
    <property type="entry name" value="DUF4283"/>
</dbReference>
<dbReference type="PANTHER" id="PTHR31286">
    <property type="entry name" value="GLYCINE-RICH CELL WALL STRUCTURAL PROTEIN 1.8-LIKE"/>
    <property type="match status" value="1"/>
</dbReference>
<protein>
    <recommendedName>
        <fullName evidence="5">CCHC-type domain-containing protein</fullName>
    </recommendedName>
</protein>
<dbReference type="Pfam" id="PF14111">
    <property type="entry name" value="DUF4283"/>
    <property type="match status" value="1"/>
</dbReference>
<sequence length="292" mass="32867">MDANLQALMANMSFTGAEKAALLDVAHFDDISMAADVKYGLVGKVLSPRLINDTTFICVFSNIMAEEKVEIMDLKPGVFLFKVPSEMHLRNVVKRGPWFVDGESIAITMFRPSLSLDEYNFDKMCWWIRVYGLPLDKMTMVTARKIGECFGALDYVDGRQIGGNLGDYFRLKVELTVTNPLLRVVMLPNSNDKPRACPIQYEKLNKFCFYCGVLGHEVELCSKEMPQGVALPYGPWLRVPIETRMPQQRVCRGIIAVRDIEVLTHDRDTPTLPALADAPSFSTIAPHIPCKR</sequence>
<comment type="caution">
    <text evidence="3">The sequence shown here is derived from an EMBL/GenBank/DDBJ whole genome shotgun (WGS) entry which is preliminary data.</text>
</comment>
<accession>A0A9W7HUX3</accession>
<name>A0A9W7HUX3_HIBTR</name>
<dbReference type="OrthoDB" id="1001609at2759"/>
<evidence type="ECO:0000313" key="4">
    <source>
        <dbReference type="Proteomes" id="UP001165190"/>
    </source>
</evidence>
<feature type="domain" description="DUF4283" evidence="1">
    <location>
        <begin position="35"/>
        <end position="113"/>
    </location>
</feature>
<keyword evidence="4" id="KW-1185">Reference proteome</keyword>
<dbReference type="EMBL" id="BSYR01000019">
    <property type="protein sequence ID" value="GMI83917.1"/>
    <property type="molecule type" value="Genomic_DNA"/>
</dbReference>
<proteinExistence type="predicted"/>
<dbReference type="AlphaFoldDB" id="A0A9W7HUX3"/>
<dbReference type="InterPro" id="IPR025836">
    <property type="entry name" value="Zn_knuckle_CX2CX4HX4C"/>
</dbReference>